<feature type="transmembrane region" description="Helical" evidence="2">
    <location>
        <begin position="1056"/>
        <end position="1076"/>
    </location>
</feature>
<comment type="caution">
    <text evidence="4">The sequence shown here is derived from an EMBL/GenBank/DDBJ whole genome shotgun (WGS) entry which is preliminary data.</text>
</comment>
<proteinExistence type="predicted"/>
<feature type="transmembrane region" description="Helical" evidence="2">
    <location>
        <begin position="1020"/>
        <end position="1044"/>
    </location>
</feature>
<protein>
    <recommendedName>
        <fullName evidence="3">EGF-like domain-containing protein</fullName>
    </recommendedName>
</protein>
<organism evidence="4 5">
    <name type="scientific">Stentor coeruleus</name>
    <dbReference type="NCBI Taxonomy" id="5963"/>
    <lineage>
        <taxon>Eukaryota</taxon>
        <taxon>Sar</taxon>
        <taxon>Alveolata</taxon>
        <taxon>Ciliophora</taxon>
        <taxon>Postciliodesmatophora</taxon>
        <taxon>Heterotrichea</taxon>
        <taxon>Heterotrichida</taxon>
        <taxon>Stentoridae</taxon>
        <taxon>Stentor</taxon>
    </lineage>
</organism>
<dbReference type="Gene3D" id="2.10.220.10">
    <property type="entry name" value="Hormone Receptor, Insulin-like Growth Factor Receptor 1, Chain A, domain 2"/>
    <property type="match status" value="1"/>
</dbReference>
<dbReference type="SMART" id="SM00181">
    <property type="entry name" value="EGF"/>
    <property type="match status" value="5"/>
</dbReference>
<sequence length="1298" mass="144141">MTLIETISSIAEYIESGNYYFSIGGENLHPALKCYIWLFMLADDSTSYNSYISQASSTICLSGGCKNSCNPSIVDSILKDGCISDEVKSNVDASGASCGSSSSNLLYGCIGSLSLNCLCEFYTCVVLNSAVVCRCPSIAQATFTTCICPTGYTFSEEKCLDNSCATFTSTYTCSTCIADNASPNSIGRCSCNDKFYGPDPPFKVDSCLTCNEECAKCVENLKCTTCISSNAFVDTIKGCKCNDGFWGIAPLNTLNSCVACYQDCATCPEELKCSTCKATNATPNINIGCTCNKYYYNITALTTSDSCKPCHSNCLTCDNSLTCLTCIESNAINTTEGGCKCKPEYTQIRNLTEDGSCILTTSAICQLGLYFDINTNQCMPCEEYCLNCTSLNVCLECKNNSTYGDQCLPCNSSCEECSGPGYYECTECSNVLLDGVCVNECALGFSQDDNKCVISNSNLPAISFDFKSSGATFIDQINYLQAVAIKKSRQRSLSDKLPFSTYSQGIYFPGDSALEISLSTARVFSGTFSISIWIKPSTTTGTILSKVAESNLLLSLSIENSYISFSLLLDSNFCNIKSQVSIQNELWSHIFITSQPTELNIIVNTILSNPYNPENIPFLDFINSTMYIGSDYLLENYYIGFIYLLNIYPYIEQLKLLAHTNTDCDGCDICLNTNVCIPICNIDEYYDFTSKKCFSCSSSCDSSCKNATHCSLCADDYCIKCSSFKTDSCTECINGYEIQNNLCYPCAGNQYYSSQTLTCQNCPDLCINCLSNTSCINCQENSSLNNNHLCECNKGFTYTASCIRNTFKASLMVNDHNEITIIFDENLQSTLESTCLETIVDGKKVKFDLVKSSKSVYVIIPKLDGTINSDATVNIKGICDIVSENNALLMDIYYQAKLFVSTEYYAAYKLKVKAKKAREMSKAGASAGVAAALGFSFFNLDPTSFFDFMNTAEMFIAAFLMNNTLNLVLSEFLLGLRIGDLLPDFYDYVLPENGGISMPEKFGRMGMPTNLFWVNAKPEIISLIISIVILIFALLASNCTWCYIKLSSFRSSFKYTFFLRFWLQTYFELLLISSFGIRYGNFSSAPQIVSFILCCLCLMLQFSGIVIFIYCLYKRSKLTEASQIELFEKKFGTFFDDFKPTGISNWLTYVFFILRRTALVLSYHFINDGSMQMSIAIGFSLSIPLYILLIRNFKNFYQLCFNLVNEIIIAGYYGTILFGFIYGNSIMSEENAYICIYFIISAWLLNLAFSVISNITGIYRNIKKIIIRITKNRRDRVYRVDTITEVQGKNAKTQTLEI</sequence>
<dbReference type="InterPro" id="IPR013320">
    <property type="entry name" value="ConA-like_dom_sf"/>
</dbReference>
<dbReference type="InterPro" id="IPR009030">
    <property type="entry name" value="Growth_fac_rcpt_cys_sf"/>
</dbReference>
<feature type="domain" description="EGF-like" evidence="3">
    <location>
        <begin position="416"/>
        <end position="453"/>
    </location>
</feature>
<dbReference type="Proteomes" id="UP000187209">
    <property type="component" value="Unassembled WGS sequence"/>
</dbReference>
<feature type="transmembrane region" description="Helical" evidence="2">
    <location>
        <begin position="1234"/>
        <end position="1259"/>
    </location>
</feature>
<feature type="domain" description="EGF-like" evidence="3">
    <location>
        <begin position="213"/>
        <end position="258"/>
    </location>
</feature>
<keyword evidence="2" id="KW-0472">Membrane</keyword>
<dbReference type="InterPro" id="IPR000742">
    <property type="entry name" value="EGF"/>
</dbReference>
<dbReference type="OrthoDB" id="327167at2759"/>
<evidence type="ECO:0000313" key="4">
    <source>
        <dbReference type="EMBL" id="OMJ92401.1"/>
    </source>
</evidence>
<evidence type="ECO:0000256" key="1">
    <source>
        <dbReference type="ARBA" id="ARBA00023157"/>
    </source>
</evidence>
<evidence type="ECO:0000256" key="2">
    <source>
        <dbReference type="SAM" id="Phobius"/>
    </source>
</evidence>
<dbReference type="SUPFAM" id="SSF49899">
    <property type="entry name" value="Concanavalin A-like lectins/glucanases"/>
    <property type="match status" value="1"/>
</dbReference>
<keyword evidence="5" id="KW-1185">Reference proteome</keyword>
<keyword evidence="1" id="KW-1015">Disulfide bond</keyword>
<dbReference type="CDD" id="cd00064">
    <property type="entry name" value="FU"/>
    <property type="match status" value="1"/>
</dbReference>
<dbReference type="EMBL" id="MPUH01000062">
    <property type="protein sequence ID" value="OMJ92401.1"/>
    <property type="molecule type" value="Genomic_DNA"/>
</dbReference>
<evidence type="ECO:0000259" key="3">
    <source>
        <dbReference type="SMART" id="SM00181"/>
    </source>
</evidence>
<name>A0A1R2CTU4_9CILI</name>
<dbReference type="Gene3D" id="2.60.120.200">
    <property type="match status" value="1"/>
</dbReference>
<dbReference type="SUPFAM" id="SSF57184">
    <property type="entry name" value="Growth factor receptor domain"/>
    <property type="match status" value="4"/>
</dbReference>
<reference evidence="4 5" key="1">
    <citation type="submission" date="2016-11" db="EMBL/GenBank/DDBJ databases">
        <title>The macronuclear genome of Stentor coeruleus: a giant cell with tiny introns.</title>
        <authorList>
            <person name="Slabodnick M."/>
            <person name="Ruby J.G."/>
            <person name="Reiff S.B."/>
            <person name="Swart E.C."/>
            <person name="Gosai S."/>
            <person name="Prabakaran S."/>
            <person name="Witkowska E."/>
            <person name="Larue G.E."/>
            <person name="Fisher S."/>
            <person name="Freeman R.M."/>
            <person name="Gunawardena J."/>
            <person name="Chu W."/>
            <person name="Stover N.A."/>
            <person name="Gregory B.D."/>
            <person name="Nowacki M."/>
            <person name="Derisi J."/>
            <person name="Roy S.W."/>
            <person name="Marshall W.F."/>
            <person name="Sood P."/>
        </authorList>
    </citation>
    <scope>NUCLEOTIDE SEQUENCE [LARGE SCALE GENOMIC DNA]</scope>
    <source>
        <strain evidence="4">WM001</strain>
    </source>
</reference>
<feature type="transmembrane region" description="Helical" evidence="2">
    <location>
        <begin position="1203"/>
        <end position="1222"/>
    </location>
</feature>
<feature type="transmembrane region" description="Helical" evidence="2">
    <location>
        <begin position="1146"/>
        <end position="1166"/>
    </location>
</feature>
<keyword evidence="2" id="KW-1133">Transmembrane helix</keyword>
<feature type="transmembrane region" description="Helical" evidence="2">
    <location>
        <begin position="1088"/>
        <end position="1113"/>
    </location>
</feature>
<feature type="domain" description="EGF-like" evidence="3">
    <location>
        <begin position="768"/>
        <end position="803"/>
    </location>
</feature>
<feature type="domain" description="EGF-like" evidence="3">
    <location>
        <begin position="163"/>
        <end position="208"/>
    </location>
</feature>
<feature type="transmembrane region" description="Helical" evidence="2">
    <location>
        <begin position="1172"/>
        <end position="1191"/>
    </location>
</feature>
<accession>A0A1R2CTU4</accession>
<dbReference type="InterPro" id="IPR006212">
    <property type="entry name" value="Furin_repeat"/>
</dbReference>
<dbReference type="Pfam" id="PF13385">
    <property type="entry name" value="Laminin_G_3"/>
    <property type="match status" value="1"/>
</dbReference>
<feature type="domain" description="EGF-like" evidence="3">
    <location>
        <begin position="316"/>
        <end position="358"/>
    </location>
</feature>
<keyword evidence="2" id="KW-0812">Transmembrane</keyword>
<dbReference type="SMART" id="SM00261">
    <property type="entry name" value="FU"/>
    <property type="match status" value="5"/>
</dbReference>
<evidence type="ECO:0000313" key="5">
    <source>
        <dbReference type="Proteomes" id="UP000187209"/>
    </source>
</evidence>
<gene>
    <name evidence="4" type="ORF">SteCoe_4848</name>
</gene>